<dbReference type="Gene3D" id="3.40.50.2300">
    <property type="match status" value="2"/>
</dbReference>
<feature type="domain" description="Leucine-binding protein" evidence="5">
    <location>
        <begin position="37"/>
        <end position="386"/>
    </location>
</feature>
<keyword evidence="2 4" id="KW-0732">Signal</keyword>
<dbReference type="InterPro" id="IPR051010">
    <property type="entry name" value="BCAA_transport"/>
</dbReference>
<dbReference type="GO" id="GO:0006865">
    <property type="term" value="P:amino acid transport"/>
    <property type="evidence" value="ECO:0007669"/>
    <property type="project" value="UniProtKB-KW"/>
</dbReference>
<dbReference type="SUPFAM" id="SSF53822">
    <property type="entry name" value="Periplasmic binding protein-like I"/>
    <property type="match status" value="1"/>
</dbReference>
<evidence type="ECO:0000259" key="5">
    <source>
        <dbReference type="Pfam" id="PF13458"/>
    </source>
</evidence>
<protein>
    <submittedName>
        <fullName evidence="6">Extracellular ligand-binding receptor</fullName>
    </submittedName>
</protein>
<comment type="similarity">
    <text evidence="1">Belongs to the leucine-binding protein family.</text>
</comment>
<evidence type="ECO:0000256" key="2">
    <source>
        <dbReference type="ARBA" id="ARBA00022729"/>
    </source>
</evidence>
<organism evidence="6 7">
    <name type="scientific">Acidisphaera rubrifaciens HS-AP3</name>
    <dbReference type="NCBI Taxonomy" id="1231350"/>
    <lineage>
        <taxon>Bacteria</taxon>
        <taxon>Pseudomonadati</taxon>
        <taxon>Pseudomonadota</taxon>
        <taxon>Alphaproteobacteria</taxon>
        <taxon>Acetobacterales</taxon>
        <taxon>Acetobacteraceae</taxon>
        <taxon>Acidisphaera</taxon>
    </lineage>
</organism>
<accession>A0A0D6P8P3</accession>
<dbReference type="Pfam" id="PF13458">
    <property type="entry name" value="Peripla_BP_6"/>
    <property type="match status" value="1"/>
</dbReference>
<dbReference type="InterPro" id="IPR028081">
    <property type="entry name" value="Leu-bd"/>
</dbReference>
<dbReference type="AlphaFoldDB" id="A0A0D6P8P3"/>
<dbReference type="RefSeq" id="WP_048861908.1">
    <property type="nucleotide sequence ID" value="NZ_BANB01000425.1"/>
</dbReference>
<reference evidence="6 7" key="1">
    <citation type="submission" date="2012-11" db="EMBL/GenBank/DDBJ databases">
        <title>Whole genome sequence of Acidisphaera rubrifaciens HS-AP3.</title>
        <authorList>
            <person name="Azuma Y."/>
            <person name="Higashiura N."/>
            <person name="Hirakawa H."/>
            <person name="Matsushita K."/>
        </authorList>
    </citation>
    <scope>NUCLEOTIDE SEQUENCE [LARGE SCALE GENOMIC DNA]</scope>
    <source>
        <strain evidence="6 7">HS-AP3</strain>
    </source>
</reference>
<evidence type="ECO:0000256" key="4">
    <source>
        <dbReference type="SAM" id="SignalP"/>
    </source>
</evidence>
<feature type="signal peptide" evidence="4">
    <location>
        <begin position="1"/>
        <end position="29"/>
    </location>
</feature>
<evidence type="ECO:0000313" key="7">
    <source>
        <dbReference type="Proteomes" id="UP000032680"/>
    </source>
</evidence>
<keyword evidence="6" id="KW-0675">Receptor</keyword>
<dbReference type="OrthoDB" id="9786833at2"/>
<dbReference type="PANTHER" id="PTHR30483:SF6">
    <property type="entry name" value="PERIPLASMIC BINDING PROTEIN OF ABC TRANSPORTER FOR NATURAL AMINO ACIDS"/>
    <property type="match status" value="1"/>
</dbReference>
<evidence type="ECO:0000256" key="1">
    <source>
        <dbReference type="ARBA" id="ARBA00010062"/>
    </source>
</evidence>
<proteinExistence type="inferred from homology"/>
<keyword evidence="7" id="KW-1185">Reference proteome</keyword>
<evidence type="ECO:0000256" key="3">
    <source>
        <dbReference type="ARBA" id="ARBA00022970"/>
    </source>
</evidence>
<keyword evidence="3" id="KW-0029">Amino-acid transport</keyword>
<gene>
    <name evidence="6" type="ORF">Asru_0425_11</name>
</gene>
<keyword evidence="3" id="KW-0813">Transport</keyword>
<dbReference type="Proteomes" id="UP000032680">
    <property type="component" value="Unassembled WGS sequence"/>
</dbReference>
<dbReference type="InterPro" id="IPR028082">
    <property type="entry name" value="Peripla_BP_I"/>
</dbReference>
<sequence length="423" mass="45045">MRRLEIKSCIRAAAALALLVCTAGTRAVAEPPAPAVIKIGSLHAASGAYASISMPVYDGLKLWIDRTNADGGAFVKAYGRKIKLQLISYDDQSNPGTAATLINQLITQDHVDLLVGDSGSVLTAVAVPIAREHKMMLFDPTGTGAKFFTHDNPYIALLADPASTIWPKYLADFLINQGVKDGLKKVAILYSTNDFTSTQHEALVGFIKASHAPIDIVFDQGVPTSTSNYTTLIGNIAAASPDAVIELGYVGNDIAFLRNLQDSGQTFRFIFALYPGIETDEIVKNVGAQGIDHVFSYVTAQALDYKPTVGMDVATYRQAFETAYRSQGVAFGFNAIAGYTVGLMIGQTLGAADSLDQLALRRALFAQSGHVRTLDGPFELDATGQQIGEITPLGQLIAHGNTVTNVVVYPPSLATGKPVYTTP</sequence>
<feature type="chain" id="PRO_5002309841" evidence="4">
    <location>
        <begin position="30"/>
        <end position="423"/>
    </location>
</feature>
<dbReference type="PANTHER" id="PTHR30483">
    <property type="entry name" value="LEUCINE-SPECIFIC-BINDING PROTEIN"/>
    <property type="match status" value="1"/>
</dbReference>
<evidence type="ECO:0000313" key="6">
    <source>
        <dbReference type="EMBL" id="GAN77706.1"/>
    </source>
</evidence>
<dbReference type="EMBL" id="BANB01000425">
    <property type="protein sequence ID" value="GAN77706.1"/>
    <property type="molecule type" value="Genomic_DNA"/>
</dbReference>
<name>A0A0D6P8P3_9PROT</name>
<comment type="caution">
    <text evidence="6">The sequence shown here is derived from an EMBL/GenBank/DDBJ whole genome shotgun (WGS) entry which is preliminary data.</text>
</comment>